<dbReference type="Pfam" id="PF05292">
    <property type="entry name" value="MCD"/>
    <property type="match status" value="1"/>
</dbReference>
<proteinExistence type="predicted"/>
<name>A0ABV3LBR7_9RHOB</name>
<dbReference type="EMBL" id="JBFBVU010000062">
    <property type="protein sequence ID" value="MEV8469002.1"/>
    <property type="molecule type" value="Genomic_DNA"/>
</dbReference>
<dbReference type="Gene3D" id="3.40.630.150">
    <property type="entry name" value="Malonyl-CoA decarboxylase, catalytic domain"/>
    <property type="match status" value="1"/>
</dbReference>
<protein>
    <submittedName>
        <fullName evidence="3">Malonyl-CoA decarboxylase</fullName>
    </submittedName>
</protein>
<dbReference type="PANTHER" id="PTHR28641">
    <property type="match status" value="1"/>
</dbReference>
<dbReference type="InterPro" id="IPR035372">
    <property type="entry name" value="MCD_N"/>
</dbReference>
<evidence type="ECO:0000259" key="2">
    <source>
        <dbReference type="Pfam" id="PF17408"/>
    </source>
</evidence>
<dbReference type="InterPro" id="IPR042303">
    <property type="entry name" value="Malonyl_CoA_deC_C_sf"/>
</dbReference>
<dbReference type="PANTHER" id="PTHR28641:SF1">
    <property type="entry name" value="MALONYL-COA DECARBOXYLASE, MITOCHONDRIAL"/>
    <property type="match status" value="1"/>
</dbReference>
<dbReference type="InterPro" id="IPR007956">
    <property type="entry name" value="Malonyl_CoA_deC_C"/>
</dbReference>
<dbReference type="Proteomes" id="UP001553161">
    <property type="component" value="Unassembled WGS sequence"/>
</dbReference>
<reference evidence="3 4" key="1">
    <citation type="submission" date="2024-07" db="EMBL/GenBank/DDBJ databases">
        <authorList>
            <person name="Kang M."/>
        </authorList>
    </citation>
    <scope>NUCLEOTIDE SEQUENCE [LARGE SCALE GENOMIC DNA]</scope>
    <source>
        <strain evidence="3 4">DFM31</strain>
    </source>
</reference>
<accession>A0ABV3LBR7</accession>
<organism evidence="3 4">
    <name type="scientific">Meridianimarinicoccus marinus</name>
    <dbReference type="NCBI Taxonomy" id="3231483"/>
    <lineage>
        <taxon>Bacteria</taxon>
        <taxon>Pseudomonadati</taxon>
        <taxon>Pseudomonadota</taxon>
        <taxon>Alphaproteobacteria</taxon>
        <taxon>Rhodobacterales</taxon>
        <taxon>Paracoccaceae</taxon>
        <taxon>Meridianimarinicoccus</taxon>
    </lineage>
</organism>
<sequence length="438" mass="48346">MQKIQSSYLVDLLSTITARPRLGSRPSDRRSPRELCDLLLTDLGDLQSSQVSRALLAKYSELSAEEKYAFFQMLAQDFDIDAPRLADLAAKYAAEKSPDTLARIIACAEPRRQELLRRLNRVSGATADLVAMRLDLLAAMRDAPELEVIDFDYLHLFRSWFNQGFLVLRRISWDTPASILEKIIAYEAVHAINSWEELRRRLLPEDRRCYAYFHPAMPDEPLIFVEVALTEGIAGNIQDVLAEDRPALSPEKIDTAVFYSISNCQKGLRGISFGNSLIKQVVEDLKTALPGLTTFVTLSPIPGFRRWAERQLGDLPEGAADAAALARAMAAAGDGAAGADALRGYVAHYLIEERHPRGGPLDPVARFHLGNGALVHEINLGADLSENGLRQSCGAMVNYLYDLDQIDRNIEGHSASGSVAHTRALANLLKSHAAKTKN</sequence>
<evidence type="ECO:0000313" key="3">
    <source>
        <dbReference type="EMBL" id="MEV8469002.1"/>
    </source>
</evidence>
<feature type="domain" description="Malonyl-CoA decarboxylase C-terminal" evidence="1">
    <location>
        <begin position="164"/>
        <end position="402"/>
    </location>
</feature>
<dbReference type="InterPro" id="IPR038351">
    <property type="entry name" value="MCD_N_sf"/>
</dbReference>
<dbReference type="RefSeq" id="WP_366194955.1">
    <property type="nucleotide sequence ID" value="NZ_JBFBVU010000062.1"/>
</dbReference>
<dbReference type="Gene3D" id="1.20.140.90">
    <property type="entry name" value="Malonyl-CoA decarboxylase, oligemerization domain"/>
    <property type="match status" value="1"/>
</dbReference>
<evidence type="ECO:0000313" key="4">
    <source>
        <dbReference type="Proteomes" id="UP001553161"/>
    </source>
</evidence>
<gene>
    <name evidence="3" type="ORF">AB0T83_19880</name>
</gene>
<evidence type="ECO:0000259" key="1">
    <source>
        <dbReference type="Pfam" id="PF05292"/>
    </source>
</evidence>
<feature type="domain" description="Malonyl-CoA decarboxylase N-terminal" evidence="2">
    <location>
        <begin position="78"/>
        <end position="161"/>
    </location>
</feature>
<keyword evidence="4" id="KW-1185">Reference proteome</keyword>
<dbReference type="Pfam" id="PF17408">
    <property type="entry name" value="MCD_N"/>
    <property type="match status" value="1"/>
</dbReference>
<comment type="caution">
    <text evidence="3">The sequence shown here is derived from an EMBL/GenBank/DDBJ whole genome shotgun (WGS) entry which is preliminary data.</text>
</comment>
<dbReference type="InterPro" id="IPR038917">
    <property type="entry name" value="Malonyl_CoA_deC"/>
</dbReference>